<proteinExistence type="predicted"/>
<protein>
    <submittedName>
        <fullName evidence="1">Uncharacterized protein</fullName>
    </submittedName>
</protein>
<organism evidence="1 2">
    <name type="scientific">Pleodorina starrii</name>
    <dbReference type="NCBI Taxonomy" id="330485"/>
    <lineage>
        <taxon>Eukaryota</taxon>
        <taxon>Viridiplantae</taxon>
        <taxon>Chlorophyta</taxon>
        <taxon>core chlorophytes</taxon>
        <taxon>Chlorophyceae</taxon>
        <taxon>CS clade</taxon>
        <taxon>Chlamydomonadales</taxon>
        <taxon>Volvocaceae</taxon>
        <taxon>Pleodorina</taxon>
    </lineage>
</organism>
<evidence type="ECO:0000313" key="1">
    <source>
        <dbReference type="EMBL" id="GLC52573.1"/>
    </source>
</evidence>
<dbReference type="OrthoDB" id="532422at2759"/>
<dbReference type="PANTHER" id="PTHR34407">
    <property type="entry name" value="EXPRESSED PROTEIN"/>
    <property type="match status" value="1"/>
</dbReference>
<dbReference type="AlphaFoldDB" id="A0A9W6F0W3"/>
<dbReference type="Proteomes" id="UP001165080">
    <property type="component" value="Unassembled WGS sequence"/>
</dbReference>
<dbReference type="EMBL" id="BRXU01000006">
    <property type="protein sequence ID" value="GLC52573.1"/>
    <property type="molecule type" value="Genomic_DNA"/>
</dbReference>
<dbReference type="PANTHER" id="PTHR34407:SF1">
    <property type="entry name" value="SGNH HYDROLASE-TYPE ESTERASE DOMAIN-CONTAINING PROTEIN"/>
    <property type="match status" value="1"/>
</dbReference>
<reference evidence="1 2" key="1">
    <citation type="journal article" date="2023" name="Commun. Biol.">
        <title>Reorganization of the ancestral sex-determining regions during the evolution of trioecy in Pleodorina starrii.</title>
        <authorList>
            <person name="Takahashi K."/>
            <person name="Suzuki S."/>
            <person name="Kawai-Toyooka H."/>
            <person name="Yamamoto K."/>
            <person name="Hamaji T."/>
            <person name="Ootsuki R."/>
            <person name="Yamaguchi H."/>
            <person name="Kawachi M."/>
            <person name="Higashiyama T."/>
            <person name="Nozaki H."/>
        </authorList>
    </citation>
    <scope>NUCLEOTIDE SEQUENCE [LARGE SCALE GENOMIC DNA]</scope>
    <source>
        <strain evidence="1 2">NIES-4479</strain>
    </source>
</reference>
<evidence type="ECO:0000313" key="2">
    <source>
        <dbReference type="Proteomes" id="UP001165080"/>
    </source>
</evidence>
<keyword evidence="2" id="KW-1185">Reference proteome</keyword>
<gene>
    <name evidence="1" type="primary">PLEST003404</name>
    <name evidence="1" type="ORF">PLESTB_000644700</name>
</gene>
<accession>A0A9W6F0W3</accession>
<comment type="caution">
    <text evidence="1">The sequence shown here is derived from an EMBL/GenBank/DDBJ whole genome shotgun (WGS) entry which is preliminary data.</text>
</comment>
<name>A0A9W6F0W3_9CHLO</name>
<sequence>MADLAVHLIQEVATGLQTTPTSQEELEWYSLPLPEPIDGGNFEPSVATCLVGKPFADMAVTNQGWKWVNEGTAVKQKWGYVAMTPGSLLVLRLGTPNSGDAASLAADKLPNSTFPLILHYLASYAPMGQASVACLGGCECSTSTTNPYMTVKISVTKMLGLTVHWAKRDEPCDLQVTVLNETRSKGHKFKVSGAVLPLTNKLSSLHGINLWRDPA</sequence>